<dbReference type="AlphaFoldDB" id="V6TR88"/>
<evidence type="ECO:0000313" key="1">
    <source>
        <dbReference type="EMBL" id="ESU41508.1"/>
    </source>
</evidence>
<feature type="non-terminal residue" evidence="1">
    <location>
        <position position="1"/>
    </location>
</feature>
<reference evidence="2" key="1">
    <citation type="submission" date="2012-02" db="EMBL/GenBank/DDBJ databases">
        <title>Genome sequencing of Giardia lamblia Genotypes A2 and B isolates (DH and GS) and comparative analysis with the genomes of Genotypes A1 and E (WB and Pig).</title>
        <authorList>
            <person name="Adam R."/>
            <person name="Dahlstrom E."/>
            <person name="Martens C."/>
            <person name="Bruno D."/>
            <person name="Barbian K."/>
            <person name="Porcella S.F."/>
            <person name="Nash T."/>
        </authorList>
    </citation>
    <scope>NUCLEOTIDE SEQUENCE</scope>
    <source>
        <strain evidence="2">GS</strain>
    </source>
</reference>
<accession>V6TR88</accession>
<protein>
    <submittedName>
        <fullName evidence="1">Uncharacterized protein</fullName>
    </submittedName>
</protein>
<sequence length="101" mass="10572">VLIVDWGSTFTNCNPSGNTPYLQGDTCVSADGCMDEGECYIGSSNPSSLVCKPCSAIASCSTYSLGIIYTKCEADKIVKAGNGATPCVMEEECTGARCLHR</sequence>
<evidence type="ECO:0000313" key="2">
    <source>
        <dbReference type="Proteomes" id="UP000018040"/>
    </source>
</evidence>
<dbReference type="Proteomes" id="UP000018040">
    <property type="component" value="Unassembled WGS sequence"/>
</dbReference>
<name>V6TR88_GIAIN</name>
<comment type="caution">
    <text evidence="1">The sequence shown here is derived from an EMBL/GenBank/DDBJ whole genome shotgun (WGS) entry which is preliminary data.</text>
</comment>
<dbReference type="EMBL" id="AHHH01000124">
    <property type="protein sequence ID" value="ESU41508.1"/>
    <property type="molecule type" value="Genomic_DNA"/>
</dbReference>
<gene>
    <name evidence="1" type="ORF">GSB_152455</name>
</gene>
<organism evidence="1 2">
    <name type="scientific">Giardia intestinalis</name>
    <name type="common">Giardia lamblia</name>
    <dbReference type="NCBI Taxonomy" id="5741"/>
    <lineage>
        <taxon>Eukaryota</taxon>
        <taxon>Metamonada</taxon>
        <taxon>Diplomonadida</taxon>
        <taxon>Hexamitidae</taxon>
        <taxon>Giardiinae</taxon>
        <taxon>Giardia</taxon>
    </lineage>
</organism>
<reference evidence="1 2" key="2">
    <citation type="journal article" date="2013" name="Genome Biol. Evol.">
        <title>Genome sequencing of Giardia lamblia genotypes A2 and B isolates (DH and GS) and comparative analysis with the genomes of genotypes A1 and E (WB and Pig).</title>
        <authorList>
            <person name="Adam R.D."/>
            <person name="Dahlstrom E.W."/>
            <person name="Martens C.A."/>
            <person name="Bruno D.P."/>
            <person name="Barbian K.D."/>
            <person name="Ricklefs S.M."/>
            <person name="Hernandez M.M."/>
            <person name="Narla N.P."/>
            <person name="Patel R.B."/>
            <person name="Porcella S.F."/>
            <person name="Nash T.E."/>
        </authorList>
    </citation>
    <scope>NUCLEOTIDE SEQUENCE [LARGE SCALE GENOMIC DNA]</scope>
    <source>
        <strain evidence="1 2">GS</strain>
    </source>
</reference>
<proteinExistence type="predicted"/>